<evidence type="ECO:0000256" key="1">
    <source>
        <dbReference type="SAM" id="MobiDB-lite"/>
    </source>
</evidence>
<dbReference type="OrthoDB" id="3439512at2759"/>
<protein>
    <submittedName>
        <fullName evidence="2">Uncharacterized protein</fullName>
    </submittedName>
</protein>
<evidence type="ECO:0000313" key="3">
    <source>
        <dbReference type="Proteomes" id="UP000224854"/>
    </source>
</evidence>
<keyword evidence="3" id="KW-1185">Reference proteome</keyword>
<dbReference type="AlphaFoldDB" id="A0A2C5ZJ46"/>
<proteinExistence type="predicted"/>
<gene>
    <name evidence="2" type="ORF">CDD82_2108</name>
</gene>
<dbReference type="EMBL" id="NJEU01000171">
    <property type="protein sequence ID" value="PHH79883.1"/>
    <property type="molecule type" value="Genomic_DNA"/>
</dbReference>
<name>A0A2C5ZJ46_9HYPO</name>
<feature type="compositionally biased region" description="Basic and acidic residues" evidence="1">
    <location>
        <begin position="576"/>
        <end position="596"/>
    </location>
</feature>
<feature type="compositionally biased region" description="Polar residues" evidence="1">
    <location>
        <begin position="363"/>
        <end position="381"/>
    </location>
</feature>
<evidence type="ECO:0000313" key="2">
    <source>
        <dbReference type="EMBL" id="PHH79883.1"/>
    </source>
</evidence>
<sequence length="975" mass="108545">MGSLHGLEEFYVTCNPPLLQHGVRHVIQSTTQALTDKIIEMLYEPEIPWFKVITLVQHRQLVKDFIHRLLLQITEEDSELLSYNQATTYAELDSSLHSLRILPWSEMQHGLSARIALYDCHRFPEDMQPLTYKTVWRGLEACNGWKLDMLLAIISSQWGHMGAPSCTQDLDSLLQCTISHNLQSTMVYLGTSQSAATLDKAIKVLDNLLRLAVYASHSWKHSQICHLMDNSNQLRLVRYDNVLAPEGSGTFRFVYNWLSHLGHDSTTYVLGRLEETEREYKRMATAVTIRAEREADNETWKPDTSRYEGRGGLKSSIKIFSAFEEYNYAAKAPAKVTALFEVIDKLSQGQFVPSQEERLPDATVSTKSSGPSNAATLNKTSQCHPDTCRVETVESRAESTLYNLLDDPSEDISTSNFVQNWIDDATCSKATQPLQTEDLISFDEAPGPRAQTICTNESRDSLQQADTLINLHDDARFSASSEFDSCMQQPDLLGTSPPHQLSLGPVEDNMLSTQFFGVQPDISKDIRRTMNQRAGQPSSGRNALNYPALPRTSSPSGREGRPCTHAWQNTHHAAGQKKEEDRDATPPKAVKSEAREGPTSAASSSLGLWRVTRPLLASQELLATNDTLLQLVKTKTKDLYSTLHLIPGTVSLDVKFGRVYIKDMGAALVSTGSGPYFVESQMIDSLLVDQTQPNRFAFSTILSTAGFDADTLTELQPAKGGRWTGCDKVVWYEFECVSDEHGKFVVEVDAQTLAHQVRRPQREVGTLNIHCVHRPWDIQVCVSHVQTLEKSPIHAAIADALAASVSIRADKTGEVFVETTTDPRLQASIEGVYLRHVARYNNTARTSSILSINMTKKLARAEKQERRMKWKTVLKNGQGTGSPPIWYEAYISSQGAQELLSQNAGLSLGEQASYDGEVLENKGVSEDLCRPALYMITQMNGIGAYNNNGHGVQMRTAPGTGPMEENGPSSYRDFW</sequence>
<feature type="compositionally biased region" description="Polar residues" evidence="1">
    <location>
        <begin position="530"/>
        <end position="542"/>
    </location>
</feature>
<accession>A0A2C5ZJ46</accession>
<reference evidence="2 3" key="1">
    <citation type="submission" date="2017-06" db="EMBL/GenBank/DDBJ databases">
        <title>Ant-infecting Ophiocordyceps genomes reveal a high diversity of potential behavioral manipulation genes and a possible major role for enterotoxins.</title>
        <authorList>
            <person name="De Bekker C."/>
            <person name="Evans H.C."/>
            <person name="Brachmann A."/>
            <person name="Hughes D.P."/>
        </authorList>
    </citation>
    <scope>NUCLEOTIDE SEQUENCE [LARGE SCALE GENOMIC DNA]</scope>
    <source>
        <strain evidence="2 3">1348a</strain>
    </source>
</reference>
<feature type="region of interest" description="Disordered" evidence="1">
    <location>
        <begin position="353"/>
        <end position="381"/>
    </location>
</feature>
<organism evidence="2 3">
    <name type="scientific">Ophiocordyceps australis</name>
    <dbReference type="NCBI Taxonomy" id="1399860"/>
    <lineage>
        <taxon>Eukaryota</taxon>
        <taxon>Fungi</taxon>
        <taxon>Dikarya</taxon>
        <taxon>Ascomycota</taxon>
        <taxon>Pezizomycotina</taxon>
        <taxon>Sordariomycetes</taxon>
        <taxon>Hypocreomycetidae</taxon>
        <taxon>Hypocreales</taxon>
        <taxon>Ophiocordycipitaceae</taxon>
        <taxon>Ophiocordyceps</taxon>
    </lineage>
</organism>
<comment type="caution">
    <text evidence="2">The sequence shown here is derived from an EMBL/GenBank/DDBJ whole genome shotgun (WGS) entry which is preliminary data.</text>
</comment>
<feature type="region of interest" description="Disordered" evidence="1">
    <location>
        <begin position="530"/>
        <end position="603"/>
    </location>
</feature>
<dbReference type="Proteomes" id="UP000224854">
    <property type="component" value="Unassembled WGS sequence"/>
</dbReference>